<dbReference type="AlphaFoldDB" id="A0A1G9XDN6"/>
<sequence length="260" mass="30376">MCQEVLASEDIHEIFSHQMKNGQFSSISTVTAGLNYLDLLNRSRLDVLAANNKRTAAARKAFILEKKLYQYIRQQTPLSVFDTDYRQEITIYIRMRELFLTAGDFTFKQHRFSFLLELIQLYREDICEILTGRDAILQKWERELFYNYLLMDMGKKNTEDIGKEAISNGYHECDYTLEIENVWKQPAKSIPRTNFSYVLQSLPISNIALCTLAYMRDHCAELRPSLWIVDDTAIWNMFKSGYIPSITKKDIITVAATYIK</sequence>
<dbReference type="OrthoDB" id="1624347at2"/>
<dbReference type="STRING" id="349095.SAMN05660299_01808"/>
<name>A0A1G9XDN6_9FIRM</name>
<proteinExistence type="predicted"/>
<dbReference type="EMBL" id="FNHQ01000017">
    <property type="protein sequence ID" value="SDM94395.1"/>
    <property type="molecule type" value="Genomic_DNA"/>
</dbReference>
<dbReference type="RefSeq" id="WP_091650845.1">
    <property type="nucleotide sequence ID" value="NZ_FNHQ01000017.1"/>
</dbReference>
<gene>
    <name evidence="1" type="ORF">SAMN05660299_01808</name>
</gene>
<reference evidence="1 2" key="1">
    <citation type="submission" date="2016-10" db="EMBL/GenBank/DDBJ databases">
        <authorList>
            <person name="de Groot N.N."/>
        </authorList>
    </citation>
    <scope>NUCLEOTIDE SEQUENCE [LARGE SCALE GENOMIC DNA]</scope>
    <source>
        <strain evidence="1 2">DSM 16981</strain>
    </source>
</reference>
<organism evidence="1 2">
    <name type="scientific">Megasphaera paucivorans</name>
    <dbReference type="NCBI Taxonomy" id="349095"/>
    <lineage>
        <taxon>Bacteria</taxon>
        <taxon>Bacillati</taxon>
        <taxon>Bacillota</taxon>
        <taxon>Negativicutes</taxon>
        <taxon>Veillonellales</taxon>
        <taxon>Veillonellaceae</taxon>
        <taxon>Megasphaera</taxon>
    </lineage>
</organism>
<evidence type="ECO:0000313" key="2">
    <source>
        <dbReference type="Proteomes" id="UP000199309"/>
    </source>
</evidence>
<accession>A0A1G9XDN6</accession>
<dbReference type="Proteomes" id="UP000199309">
    <property type="component" value="Unassembled WGS sequence"/>
</dbReference>
<protein>
    <submittedName>
        <fullName evidence="1">Uncharacterized protein</fullName>
    </submittedName>
</protein>
<evidence type="ECO:0000313" key="1">
    <source>
        <dbReference type="EMBL" id="SDM94395.1"/>
    </source>
</evidence>
<keyword evidence="2" id="KW-1185">Reference proteome</keyword>